<dbReference type="InterPro" id="IPR051179">
    <property type="entry name" value="WD_repeat_multifunction"/>
</dbReference>
<protein>
    <submittedName>
        <fullName evidence="4">WD40 repeat domain-containing protein</fullName>
    </submittedName>
</protein>
<comment type="caution">
    <text evidence="4">The sequence shown here is derived from an EMBL/GenBank/DDBJ whole genome shotgun (WGS) entry which is preliminary data.</text>
</comment>
<keyword evidence="5" id="KW-1185">Reference proteome</keyword>
<evidence type="ECO:0000313" key="4">
    <source>
        <dbReference type="EMBL" id="MCL6270947.1"/>
    </source>
</evidence>
<name>A0ABT0PHT1_9GAMM</name>
<proteinExistence type="predicted"/>
<feature type="repeat" description="WD" evidence="3">
    <location>
        <begin position="415"/>
        <end position="456"/>
    </location>
</feature>
<dbReference type="SUPFAM" id="SSF50969">
    <property type="entry name" value="YVTN repeat-like/Quinoprotein amine dehydrogenase"/>
    <property type="match status" value="1"/>
</dbReference>
<dbReference type="Gene3D" id="2.130.10.10">
    <property type="entry name" value="YVTN repeat-like/Quinoprotein amine dehydrogenase"/>
    <property type="match status" value="2"/>
</dbReference>
<keyword evidence="1 3" id="KW-0853">WD repeat</keyword>
<reference evidence="4 5" key="1">
    <citation type="submission" date="2022-05" db="EMBL/GenBank/DDBJ databases">
        <authorList>
            <person name="Park J.-S."/>
        </authorList>
    </citation>
    <scope>NUCLEOTIDE SEQUENCE [LARGE SCALE GENOMIC DNA]</scope>
    <source>
        <strain evidence="4 5">2012CJ34-2</strain>
    </source>
</reference>
<dbReference type="EMBL" id="JAMFLX010000018">
    <property type="protein sequence ID" value="MCL6270947.1"/>
    <property type="molecule type" value="Genomic_DNA"/>
</dbReference>
<keyword evidence="2" id="KW-0677">Repeat</keyword>
<dbReference type="SMART" id="SM00320">
    <property type="entry name" value="WD40"/>
    <property type="match status" value="1"/>
</dbReference>
<accession>A0ABT0PHT1</accession>
<dbReference type="PROSITE" id="PS50294">
    <property type="entry name" value="WD_REPEATS_REGION"/>
    <property type="match status" value="1"/>
</dbReference>
<dbReference type="Proteomes" id="UP001203338">
    <property type="component" value="Unassembled WGS sequence"/>
</dbReference>
<dbReference type="RefSeq" id="WP_249700255.1">
    <property type="nucleotide sequence ID" value="NZ_JAMFLX010000018.1"/>
</dbReference>
<gene>
    <name evidence="4" type="ORF">M3P05_13535</name>
</gene>
<evidence type="ECO:0000256" key="2">
    <source>
        <dbReference type="ARBA" id="ARBA00022737"/>
    </source>
</evidence>
<dbReference type="PANTHER" id="PTHR19857">
    <property type="entry name" value="MITOCHONDRIAL DIVISION PROTEIN 1-RELATED"/>
    <property type="match status" value="1"/>
</dbReference>
<evidence type="ECO:0000256" key="1">
    <source>
        <dbReference type="ARBA" id="ARBA00022574"/>
    </source>
</evidence>
<organism evidence="4 5">
    <name type="scientific">Parendozoicomonas callyspongiae</name>
    <dbReference type="NCBI Taxonomy" id="2942213"/>
    <lineage>
        <taxon>Bacteria</taxon>
        <taxon>Pseudomonadati</taxon>
        <taxon>Pseudomonadota</taxon>
        <taxon>Gammaproteobacteria</taxon>
        <taxon>Oceanospirillales</taxon>
        <taxon>Endozoicomonadaceae</taxon>
        <taxon>Parendozoicomonas</taxon>
    </lineage>
</organism>
<evidence type="ECO:0000256" key="3">
    <source>
        <dbReference type="PROSITE-ProRule" id="PRU00221"/>
    </source>
</evidence>
<dbReference type="InterPro" id="IPR011044">
    <property type="entry name" value="Quino_amine_DH_bsu"/>
</dbReference>
<dbReference type="Pfam" id="PF00400">
    <property type="entry name" value="WD40"/>
    <property type="match status" value="1"/>
</dbReference>
<dbReference type="InterPro" id="IPR015943">
    <property type="entry name" value="WD40/YVTN_repeat-like_dom_sf"/>
</dbReference>
<evidence type="ECO:0000313" key="5">
    <source>
        <dbReference type="Proteomes" id="UP001203338"/>
    </source>
</evidence>
<dbReference type="PROSITE" id="PS50082">
    <property type="entry name" value="WD_REPEATS_2"/>
    <property type="match status" value="1"/>
</dbReference>
<dbReference type="InterPro" id="IPR001680">
    <property type="entry name" value="WD40_rpt"/>
</dbReference>
<sequence>MVCRCFQYFSQRVKVLSCLILTTFFCGYCQGTYVSKRGVVMEGMQHPPELFSVVTELEEMAVDPAYLSKKLAIASKPLALYTLHKAVHGRLSLFLETLKNIQVVERGGQYAPSPFQRIVEARPAQEKKLKASHGKRKLHKVQTRKSEVKLLPAAQFEEKGVSISNDGQWIVIAWKSHRIVSIHSLARPGESYGVDYSSAFGTPVDYIARVEMAPDNKAMTMVLGLDKGHCLAVVDFENATVQIPRSVRGLSTHSDSGKFSPDGKLITAHIPRTGDLQVIDWRNHKVVFHTHTTGSQFHSAVFEDNDTILFTSENNVHRVDLKSHKHKRHYFPEQNKTLGDNLRHAEVSSGGRWIVASKYFATRVYSRQTGGQQMEFEFGGPPEIVTSMDDEIIYIAEGGDVVGYSLDTGELIAEYVFDNDGINVLKISPDGRTLIVGYRDGVIRLWDINTGQVSLQLERKDGKAMANVWLTPDHKHLVSSAYSGGEIEVWRLHVNESKLSAMASSLKSMAINSCIDGDADAEEEVLDKLLHLHLGRVIELSVEAETLY</sequence>